<accession>A0AAD6S9K6</accession>
<dbReference type="Proteomes" id="UP001218188">
    <property type="component" value="Unassembled WGS sequence"/>
</dbReference>
<reference evidence="2" key="1">
    <citation type="submission" date="2023-03" db="EMBL/GenBank/DDBJ databases">
        <title>Massive genome expansion in bonnet fungi (Mycena s.s.) driven by repeated elements and novel gene families across ecological guilds.</title>
        <authorList>
            <consortium name="Lawrence Berkeley National Laboratory"/>
            <person name="Harder C.B."/>
            <person name="Miyauchi S."/>
            <person name="Viragh M."/>
            <person name="Kuo A."/>
            <person name="Thoen E."/>
            <person name="Andreopoulos B."/>
            <person name="Lu D."/>
            <person name="Skrede I."/>
            <person name="Drula E."/>
            <person name="Henrissat B."/>
            <person name="Morin E."/>
            <person name="Kohler A."/>
            <person name="Barry K."/>
            <person name="LaButti K."/>
            <person name="Morin E."/>
            <person name="Salamov A."/>
            <person name="Lipzen A."/>
            <person name="Mereny Z."/>
            <person name="Hegedus B."/>
            <person name="Baldrian P."/>
            <person name="Stursova M."/>
            <person name="Weitz H."/>
            <person name="Taylor A."/>
            <person name="Grigoriev I.V."/>
            <person name="Nagy L.G."/>
            <person name="Martin F."/>
            <person name="Kauserud H."/>
        </authorList>
    </citation>
    <scope>NUCLEOTIDE SEQUENCE</scope>
    <source>
        <strain evidence="2">CBHHK200</strain>
    </source>
</reference>
<organism evidence="2 3">
    <name type="scientific">Mycena alexandri</name>
    <dbReference type="NCBI Taxonomy" id="1745969"/>
    <lineage>
        <taxon>Eukaryota</taxon>
        <taxon>Fungi</taxon>
        <taxon>Dikarya</taxon>
        <taxon>Basidiomycota</taxon>
        <taxon>Agaricomycotina</taxon>
        <taxon>Agaricomycetes</taxon>
        <taxon>Agaricomycetidae</taxon>
        <taxon>Agaricales</taxon>
        <taxon>Marasmiineae</taxon>
        <taxon>Mycenaceae</taxon>
        <taxon>Mycena</taxon>
    </lineage>
</organism>
<name>A0AAD6S9K6_9AGAR</name>
<protein>
    <submittedName>
        <fullName evidence="2">Uncharacterized protein</fullName>
    </submittedName>
</protein>
<comment type="caution">
    <text evidence="2">The sequence shown here is derived from an EMBL/GenBank/DDBJ whole genome shotgun (WGS) entry which is preliminary data.</text>
</comment>
<evidence type="ECO:0000313" key="2">
    <source>
        <dbReference type="EMBL" id="KAJ7023761.1"/>
    </source>
</evidence>
<evidence type="ECO:0000256" key="1">
    <source>
        <dbReference type="SAM" id="SignalP"/>
    </source>
</evidence>
<dbReference type="EMBL" id="JARJCM010000183">
    <property type="protein sequence ID" value="KAJ7023761.1"/>
    <property type="molecule type" value="Genomic_DNA"/>
</dbReference>
<feature type="chain" id="PRO_5042135278" evidence="1">
    <location>
        <begin position="20"/>
        <end position="144"/>
    </location>
</feature>
<sequence>MHLLKSLAMSVVLATSTLAQSIVVDAPSAGANIPLASNLTVQTERHNSLSSSKELEVSVAIGYTVCDVDGGCGPSAQLLYNGPYTPTLHMPTHPDQPSFYQNFTFPSPFSAPGPVQLTVVHFFDVGASEDIPLVEALRVDFNIV</sequence>
<proteinExistence type="predicted"/>
<keyword evidence="1" id="KW-0732">Signal</keyword>
<evidence type="ECO:0000313" key="3">
    <source>
        <dbReference type="Proteomes" id="UP001218188"/>
    </source>
</evidence>
<keyword evidence="3" id="KW-1185">Reference proteome</keyword>
<feature type="signal peptide" evidence="1">
    <location>
        <begin position="1"/>
        <end position="19"/>
    </location>
</feature>
<dbReference type="AlphaFoldDB" id="A0AAD6S9K6"/>
<gene>
    <name evidence="2" type="ORF">C8F04DRAFT_1133581</name>
</gene>